<protein>
    <recommendedName>
        <fullName evidence="4">Ubiquitin-like protease family profile domain-containing protein</fullName>
    </recommendedName>
</protein>
<evidence type="ECO:0000313" key="3">
    <source>
        <dbReference type="Proteomes" id="UP001237642"/>
    </source>
</evidence>
<dbReference type="Gene3D" id="3.40.395.10">
    <property type="entry name" value="Adenoviral Proteinase, Chain A"/>
    <property type="match status" value="1"/>
</dbReference>
<evidence type="ECO:0000256" key="1">
    <source>
        <dbReference type="SAM" id="MobiDB-lite"/>
    </source>
</evidence>
<dbReference type="InterPro" id="IPR038765">
    <property type="entry name" value="Papain-like_cys_pep_sf"/>
</dbReference>
<dbReference type="EMBL" id="JAUIZM010000030">
    <property type="protein sequence ID" value="KAK1351607.1"/>
    <property type="molecule type" value="Genomic_DNA"/>
</dbReference>
<evidence type="ECO:0008006" key="4">
    <source>
        <dbReference type="Google" id="ProtNLM"/>
    </source>
</evidence>
<dbReference type="SUPFAM" id="SSF54001">
    <property type="entry name" value="Cysteine proteinases"/>
    <property type="match status" value="1"/>
</dbReference>
<gene>
    <name evidence="2" type="ORF">POM88_054179</name>
</gene>
<comment type="caution">
    <text evidence="2">The sequence shown here is derived from an EMBL/GenBank/DDBJ whole genome shotgun (WGS) entry which is preliminary data.</text>
</comment>
<proteinExistence type="predicted"/>
<organism evidence="2 3">
    <name type="scientific">Heracleum sosnowskyi</name>
    <dbReference type="NCBI Taxonomy" id="360622"/>
    <lineage>
        <taxon>Eukaryota</taxon>
        <taxon>Viridiplantae</taxon>
        <taxon>Streptophyta</taxon>
        <taxon>Embryophyta</taxon>
        <taxon>Tracheophyta</taxon>
        <taxon>Spermatophyta</taxon>
        <taxon>Magnoliopsida</taxon>
        <taxon>eudicotyledons</taxon>
        <taxon>Gunneridae</taxon>
        <taxon>Pentapetalae</taxon>
        <taxon>asterids</taxon>
        <taxon>campanulids</taxon>
        <taxon>Apiales</taxon>
        <taxon>Apiaceae</taxon>
        <taxon>Apioideae</taxon>
        <taxon>apioid superclade</taxon>
        <taxon>Tordylieae</taxon>
        <taxon>Tordyliinae</taxon>
        <taxon>Heracleum</taxon>
    </lineage>
</organism>
<sequence length="452" mass="53309">MVQELDEGDGQVKKTQELIDEEIDQIFDEDSYVEQFKRNVIELKEGYRRCVTDYVTVLALFPQNAKVEELKEEYAIFFKVFEELSPVSKKLAVCNAIENAAKYSVIETEEDLPSFSLGLSQNISRNLGFEFGTVAQSYIESRFGTKMSEDEYRAGENEGDYVNDAGDMRENNDNDDGVKIRPRREMRATYVQKSPYISRVVDIRRRKISIVERQVWDWLFQNRRNKKETLFECGDLMCTRGHFHSMQEKKLYGPMEMLVNDNDVDAKIKRYALFDDNMDVVLKMVNDLHNKRYEGMEFDMFVFPVYYSGHFYIICYNVKKPSWEIIDNMVLTVPFEEKYGSLPARMHDCFCHWLSAFDMPKEREIKNLKPNVLKKNWQTVDNFIDCGIFVMRHMETYMGNAYRWNSGLPAESVTQRALLDKLRIIYCYMMLTWRGNKKRNSVIQAIANQTKR</sequence>
<dbReference type="Proteomes" id="UP001237642">
    <property type="component" value="Unassembled WGS sequence"/>
</dbReference>
<accession>A0AAD8GMR9</accession>
<reference evidence="2" key="1">
    <citation type="submission" date="2023-02" db="EMBL/GenBank/DDBJ databases">
        <title>Genome of toxic invasive species Heracleum sosnowskyi carries increased number of genes despite the absence of recent whole-genome duplications.</title>
        <authorList>
            <person name="Schelkunov M."/>
            <person name="Shtratnikova V."/>
            <person name="Makarenko M."/>
            <person name="Klepikova A."/>
            <person name="Omelchenko D."/>
            <person name="Novikova G."/>
            <person name="Obukhova E."/>
            <person name="Bogdanov V."/>
            <person name="Penin A."/>
            <person name="Logacheva M."/>
        </authorList>
    </citation>
    <scope>NUCLEOTIDE SEQUENCE</scope>
    <source>
        <strain evidence="2">Hsosn_3</strain>
        <tissue evidence="2">Leaf</tissue>
    </source>
</reference>
<dbReference type="AlphaFoldDB" id="A0AAD8GMR9"/>
<reference evidence="2" key="2">
    <citation type="submission" date="2023-05" db="EMBL/GenBank/DDBJ databases">
        <authorList>
            <person name="Schelkunov M.I."/>
        </authorList>
    </citation>
    <scope>NUCLEOTIDE SEQUENCE</scope>
    <source>
        <strain evidence="2">Hsosn_3</strain>
        <tissue evidence="2">Leaf</tissue>
    </source>
</reference>
<evidence type="ECO:0000313" key="2">
    <source>
        <dbReference type="EMBL" id="KAK1351607.1"/>
    </source>
</evidence>
<feature type="compositionally biased region" description="Basic and acidic residues" evidence="1">
    <location>
        <begin position="166"/>
        <end position="177"/>
    </location>
</feature>
<feature type="region of interest" description="Disordered" evidence="1">
    <location>
        <begin position="156"/>
        <end position="177"/>
    </location>
</feature>
<name>A0AAD8GMR9_9APIA</name>
<keyword evidence="3" id="KW-1185">Reference proteome</keyword>